<accession>A0A1M6NKX2</accession>
<evidence type="ECO:0000256" key="2">
    <source>
        <dbReference type="ARBA" id="ARBA00022448"/>
    </source>
</evidence>
<keyword evidence="4 8" id="KW-1278">Translocase</keyword>
<feature type="transmembrane region" description="Helical" evidence="8">
    <location>
        <begin position="68"/>
        <end position="89"/>
    </location>
</feature>
<evidence type="ECO:0000313" key="9">
    <source>
        <dbReference type="EMBL" id="SHJ96381.1"/>
    </source>
</evidence>
<dbReference type="InterPro" id="IPR003667">
    <property type="entry name" value="NqrDE/RnfAE"/>
</dbReference>
<sequence length="184" mass="19745">MLGELTKGLYKENPVFRLLLGLCPTLAVTTSAFNGFGMGMATTFVLICSNIIVSLVKKLIPSAVRIPSFIIIIATFVTIVDMFMEAYAYTLYESLGIFIPLIVVNCLILGRAEAFASKESVLPSILDAVGMGLGFTLSLTVLGGIREFLSGSMAIFGMPPGAFLTLGLLLGLINFITLTKFKRC</sequence>
<keyword evidence="6 8" id="KW-1133">Transmembrane helix</keyword>
<name>A0A1M6NKX2_9FIRM</name>
<protein>
    <recommendedName>
        <fullName evidence="8">Ion-translocating oxidoreductase complex subunit E</fullName>
        <ecNumber evidence="8">7.-.-.-</ecNumber>
    </recommendedName>
    <alternativeName>
        <fullName evidence="8">Rnf electron transport complex subunit E</fullName>
    </alternativeName>
</protein>
<dbReference type="GO" id="GO:0005886">
    <property type="term" value="C:plasma membrane"/>
    <property type="evidence" value="ECO:0007669"/>
    <property type="project" value="UniProtKB-SubCell"/>
</dbReference>
<dbReference type="PANTHER" id="PTHR30586">
    <property type="entry name" value="ELECTRON TRANSPORT COMPLEX PROTEIN RNFE"/>
    <property type="match status" value="1"/>
</dbReference>
<dbReference type="EMBL" id="FRAI01000010">
    <property type="protein sequence ID" value="SHJ96381.1"/>
    <property type="molecule type" value="Genomic_DNA"/>
</dbReference>
<dbReference type="Proteomes" id="UP000243547">
    <property type="component" value="Unassembled WGS sequence"/>
</dbReference>
<keyword evidence="3 8" id="KW-0812">Transmembrane</keyword>
<comment type="function">
    <text evidence="8">Part of a membrane-bound complex that couples electron transfer with translocation of ions across the membrane.</text>
</comment>
<keyword evidence="5 8" id="KW-0249">Electron transport</keyword>
<dbReference type="Pfam" id="PF02508">
    <property type="entry name" value="Rnf-Nqr"/>
    <property type="match status" value="1"/>
</dbReference>
<dbReference type="NCBIfam" id="NF009070">
    <property type="entry name" value="PRK12405.1"/>
    <property type="match status" value="1"/>
</dbReference>
<dbReference type="HAMAP" id="MF_00478">
    <property type="entry name" value="RsxE_RnfE"/>
    <property type="match status" value="1"/>
</dbReference>
<dbReference type="GO" id="GO:0022900">
    <property type="term" value="P:electron transport chain"/>
    <property type="evidence" value="ECO:0007669"/>
    <property type="project" value="UniProtKB-UniRule"/>
</dbReference>
<comment type="subunit">
    <text evidence="8">The complex is composed of six subunits: RnfA, RnfB, RnfC, RnfD, RnfE and RnfG.</text>
</comment>
<evidence type="ECO:0000256" key="7">
    <source>
        <dbReference type="ARBA" id="ARBA00023136"/>
    </source>
</evidence>
<evidence type="ECO:0000256" key="1">
    <source>
        <dbReference type="ARBA" id="ARBA00004127"/>
    </source>
</evidence>
<keyword evidence="2 8" id="KW-0813">Transport</keyword>
<dbReference type="PIRSF" id="PIRSF006102">
    <property type="entry name" value="NQR_DE"/>
    <property type="match status" value="1"/>
</dbReference>
<feature type="transmembrane region" description="Helical" evidence="8">
    <location>
        <begin position="39"/>
        <end position="56"/>
    </location>
</feature>
<dbReference type="PANTHER" id="PTHR30586:SF0">
    <property type="entry name" value="ION-TRANSLOCATING OXIDOREDUCTASE COMPLEX SUBUNIT E"/>
    <property type="match status" value="1"/>
</dbReference>
<keyword evidence="10" id="KW-1185">Reference proteome</keyword>
<feature type="transmembrane region" description="Helical" evidence="8">
    <location>
        <begin position="124"/>
        <end position="145"/>
    </location>
</feature>
<evidence type="ECO:0000256" key="6">
    <source>
        <dbReference type="ARBA" id="ARBA00022989"/>
    </source>
</evidence>
<evidence type="ECO:0000256" key="3">
    <source>
        <dbReference type="ARBA" id="ARBA00022692"/>
    </source>
</evidence>
<dbReference type="EC" id="7.-.-.-" evidence="8"/>
<feature type="transmembrane region" description="Helical" evidence="8">
    <location>
        <begin position="157"/>
        <end position="178"/>
    </location>
</feature>
<proteinExistence type="inferred from homology"/>
<dbReference type="STRING" id="1120989.SAMN02745227_01165"/>
<feature type="transmembrane region" description="Helical" evidence="8">
    <location>
        <begin position="95"/>
        <end position="112"/>
    </location>
</feature>
<keyword evidence="7 8" id="KW-0472">Membrane</keyword>
<dbReference type="InterPro" id="IPR010968">
    <property type="entry name" value="RnfE"/>
</dbReference>
<dbReference type="GO" id="GO:0012505">
    <property type="term" value="C:endomembrane system"/>
    <property type="evidence" value="ECO:0007669"/>
    <property type="project" value="UniProtKB-SubCell"/>
</dbReference>
<organism evidence="9 10">
    <name type="scientific">Anaerobranca californiensis DSM 14826</name>
    <dbReference type="NCBI Taxonomy" id="1120989"/>
    <lineage>
        <taxon>Bacteria</taxon>
        <taxon>Bacillati</taxon>
        <taxon>Bacillota</taxon>
        <taxon>Clostridia</taxon>
        <taxon>Eubacteriales</taxon>
        <taxon>Proteinivoracaceae</taxon>
        <taxon>Anaerobranca</taxon>
    </lineage>
</organism>
<evidence type="ECO:0000256" key="4">
    <source>
        <dbReference type="ARBA" id="ARBA00022967"/>
    </source>
</evidence>
<evidence type="ECO:0000313" key="10">
    <source>
        <dbReference type="Proteomes" id="UP000243547"/>
    </source>
</evidence>
<reference evidence="10" key="1">
    <citation type="submission" date="2016-11" db="EMBL/GenBank/DDBJ databases">
        <authorList>
            <person name="Varghese N."/>
            <person name="Submissions S."/>
        </authorList>
    </citation>
    <scope>NUCLEOTIDE SEQUENCE [LARGE SCALE GENOMIC DNA]</scope>
    <source>
        <strain evidence="10">DSM 14826</strain>
    </source>
</reference>
<comment type="subcellular location">
    <subcellularLocation>
        <location evidence="8">Cell membrane</location>
        <topology evidence="8">Multi-pass membrane protein</topology>
    </subcellularLocation>
    <subcellularLocation>
        <location evidence="1">Endomembrane system</location>
        <topology evidence="1">Multi-pass membrane protein</topology>
    </subcellularLocation>
</comment>
<keyword evidence="8" id="KW-1003">Cell membrane</keyword>
<dbReference type="NCBIfam" id="TIGR01948">
    <property type="entry name" value="rnfE"/>
    <property type="match status" value="1"/>
</dbReference>
<gene>
    <name evidence="8" type="primary">rnfE</name>
    <name evidence="9" type="ORF">SAMN02745227_01165</name>
</gene>
<dbReference type="RefSeq" id="WP_072907073.1">
    <property type="nucleotide sequence ID" value="NZ_FRAI01000010.1"/>
</dbReference>
<dbReference type="AlphaFoldDB" id="A0A1M6NKX2"/>
<dbReference type="OrthoDB" id="9790976at2"/>
<evidence type="ECO:0000256" key="5">
    <source>
        <dbReference type="ARBA" id="ARBA00022982"/>
    </source>
</evidence>
<evidence type="ECO:0000256" key="8">
    <source>
        <dbReference type="HAMAP-Rule" id="MF_00478"/>
    </source>
</evidence>
<comment type="similarity">
    <text evidence="8">Belongs to the NqrDE/RnfAE family.</text>
</comment>